<reference evidence="9" key="1">
    <citation type="submission" date="2020-07" db="EMBL/GenBank/DDBJ databases">
        <authorList>
            <person name="Pettersson B.M.F."/>
            <person name="Behra P.R.K."/>
            <person name="Ramesh M."/>
            <person name="Das S."/>
            <person name="Dasgupta S."/>
            <person name="Kirsebom L.A."/>
        </authorList>
    </citation>
    <scope>NUCLEOTIDE SEQUENCE</scope>
    <source>
        <strain evidence="9">DSM 44838</strain>
    </source>
</reference>
<dbReference type="PANTHER" id="PTHR33630:SF9">
    <property type="entry name" value="CUTINASE 4"/>
    <property type="match status" value="1"/>
</dbReference>
<evidence type="ECO:0000313" key="9">
    <source>
        <dbReference type="EMBL" id="MCV7421664.1"/>
    </source>
</evidence>
<comment type="function">
    <text evidence="8">Catalyzes the hydrolysis of complex carboxylic polyesters found in the cell wall of plants. Degrades cutin, a macromolecule that forms the structure of the plant cuticle.</text>
</comment>
<evidence type="ECO:0000313" key="10">
    <source>
        <dbReference type="Proteomes" id="UP001141629"/>
    </source>
</evidence>
<evidence type="ECO:0000256" key="3">
    <source>
        <dbReference type="ARBA" id="ARBA00022487"/>
    </source>
</evidence>
<dbReference type="EC" id="3.1.1.-" evidence="8"/>
<evidence type="ECO:0000256" key="2">
    <source>
        <dbReference type="ARBA" id="ARBA00007534"/>
    </source>
</evidence>
<dbReference type="SUPFAM" id="SSF53474">
    <property type="entry name" value="alpha/beta-Hydrolases"/>
    <property type="match status" value="1"/>
</dbReference>
<evidence type="ECO:0000256" key="6">
    <source>
        <dbReference type="ARBA" id="ARBA00022801"/>
    </source>
</evidence>
<keyword evidence="7" id="KW-1015">Disulfide bond</keyword>
<comment type="caution">
    <text evidence="9">The sequence shown here is derived from an EMBL/GenBank/DDBJ whole genome shotgun (WGS) entry which is preliminary data.</text>
</comment>
<dbReference type="AlphaFoldDB" id="A0A9X2Z1I8"/>
<dbReference type="GO" id="GO:0052689">
    <property type="term" value="F:carboxylic ester hydrolase activity"/>
    <property type="evidence" value="ECO:0007669"/>
    <property type="project" value="UniProtKB-KW"/>
</dbReference>
<keyword evidence="4 8" id="KW-0964">Secreted</keyword>
<evidence type="ECO:0000256" key="8">
    <source>
        <dbReference type="RuleBase" id="RU361263"/>
    </source>
</evidence>
<keyword evidence="6 8" id="KW-0378">Hydrolase</keyword>
<organism evidence="9 10">
    <name type="scientific">Mycobacterium yunnanensis</name>
    <dbReference type="NCBI Taxonomy" id="368477"/>
    <lineage>
        <taxon>Bacteria</taxon>
        <taxon>Bacillati</taxon>
        <taxon>Actinomycetota</taxon>
        <taxon>Actinomycetes</taxon>
        <taxon>Mycobacteriales</taxon>
        <taxon>Mycobacteriaceae</taxon>
        <taxon>Mycobacterium</taxon>
    </lineage>
</organism>
<evidence type="ECO:0000256" key="5">
    <source>
        <dbReference type="ARBA" id="ARBA00022729"/>
    </source>
</evidence>
<evidence type="ECO:0000256" key="4">
    <source>
        <dbReference type="ARBA" id="ARBA00022525"/>
    </source>
</evidence>
<comment type="similarity">
    <text evidence="2 8">Belongs to the cutinase family.</text>
</comment>
<sequence>MSATLAATGVATAVAYAACSPIASAAPCPDVEVLFARGTDEAPGLGGVGDAFVSGLRERTGRDIAASAVNYPATQKDIGPGVDDLHGQLASLSAQCPNTKIVVGGYSLGAGVTNRVLNDPLPPGVADHVVAVVLFGNASRLLDVPVTPGPAFGGKTIDMCNPGDPICSGGPLALSHLQLAYVAGGGVNAAIEFTMTKI</sequence>
<keyword evidence="5 8" id="KW-0732">Signal</keyword>
<protein>
    <recommendedName>
        <fullName evidence="8">Cutinase</fullName>
        <ecNumber evidence="8">3.1.1.-</ecNumber>
    </recommendedName>
</protein>
<comment type="subcellular location">
    <subcellularLocation>
        <location evidence="1 8">Secreted</location>
    </subcellularLocation>
</comment>
<keyword evidence="10" id="KW-1185">Reference proteome</keyword>
<dbReference type="Gene3D" id="3.40.50.1820">
    <property type="entry name" value="alpha/beta hydrolase"/>
    <property type="match status" value="1"/>
</dbReference>
<dbReference type="EMBL" id="JACKVK010000008">
    <property type="protein sequence ID" value="MCV7421664.1"/>
    <property type="molecule type" value="Genomic_DNA"/>
</dbReference>
<dbReference type="SMART" id="SM01110">
    <property type="entry name" value="Cutinase"/>
    <property type="match status" value="1"/>
</dbReference>
<accession>A0A9X2Z1I8</accession>
<dbReference type="Pfam" id="PF01083">
    <property type="entry name" value="Cutinase"/>
    <property type="match status" value="1"/>
</dbReference>
<gene>
    <name evidence="9" type="ORF">H7K45_14040</name>
</gene>
<evidence type="ECO:0000256" key="7">
    <source>
        <dbReference type="ARBA" id="ARBA00023157"/>
    </source>
</evidence>
<dbReference type="PROSITE" id="PS00155">
    <property type="entry name" value="CUTINASE_1"/>
    <property type="match status" value="1"/>
</dbReference>
<dbReference type="GO" id="GO:0005576">
    <property type="term" value="C:extracellular region"/>
    <property type="evidence" value="ECO:0007669"/>
    <property type="project" value="UniProtKB-SubCell"/>
</dbReference>
<dbReference type="InterPro" id="IPR029058">
    <property type="entry name" value="AB_hydrolase_fold"/>
</dbReference>
<name>A0A9X2Z1I8_9MYCO</name>
<keyword evidence="3 8" id="KW-0719">Serine esterase</keyword>
<evidence type="ECO:0000256" key="1">
    <source>
        <dbReference type="ARBA" id="ARBA00004613"/>
    </source>
</evidence>
<feature type="chain" id="PRO_5041018445" description="Cutinase" evidence="8">
    <location>
        <begin position="26"/>
        <end position="198"/>
    </location>
</feature>
<dbReference type="InterPro" id="IPR000675">
    <property type="entry name" value="Cutinase/axe"/>
</dbReference>
<feature type="signal peptide" evidence="8">
    <location>
        <begin position="1"/>
        <end position="25"/>
    </location>
</feature>
<dbReference type="Proteomes" id="UP001141629">
    <property type="component" value="Unassembled WGS sequence"/>
</dbReference>
<proteinExistence type="inferred from homology"/>
<dbReference type="PANTHER" id="PTHR33630">
    <property type="entry name" value="CUTINASE RV1984C-RELATED-RELATED"/>
    <property type="match status" value="1"/>
</dbReference>
<dbReference type="InterPro" id="IPR043580">
    <property type="entry name" value="CUTINASE_1"/>
</dbReference>
<reference evidence="9" key="2">
    <citation type="journal article" date="2022" name="BMC Genomics">
        <title>Comparative genome analysis of mycobacteria focusing on tRNA and non-coding RNA.</title>
        <authorList>
            <person name="Behra P.R.K."/>
            <person name="Pettersson B.M.F."/>
            <person name="Ramesh M."/>
            <person name="Das S."/>
            <person name="Dasgupta S."/>
            <person name="Kirsebom L.A."/>
        </authorList>
    </citation>
    <scope>NUCLEOTIDE SEQUENCE</scope>
    <source>
        <strain evidence="9">DSM 44838</strain>
    </source>
</reference>